<dbReference type="RefSeq" id="WP_121458919.1">
    <property type="nucleotide sequence ID" value="NZ_RBXP01000017.1"/>
</dbReference>
<feature type="domain" description="Heme-copper oxidase subunit III family profile" evidence="8">
    <location>
        <begin position="1"/>
        <end position="196"/>
    </location>
</feature>
<keyword evidence="3 6" id="KW-0812">Transmembrane</keyword>
<dbReference type="Pfam" id="PF00510">
    <property type="entry name" value="COX3"/>
    <property type="match status" value="1"/>
</dbReference>
<dbReference type="InterPro" id="IPR024791">
    <property type="entry name" value="Cyt_c/ubiquinol_Oxase_su3"/>
</dbReference>
<evidence type="ECO:0000313" key="10">
    <source>
        <dbReference type="Proteomes" id="UP000270626"/>
    </source>
</evidence>
<comment type="caution">
    <text evidence="9">The sequence shown here is derived from an EMBL/GenBank/DDBJ whole genome shotgun (WGS) entry which is preliminary data.</text>
</comment>
<dbReference type="PANTHER" id="PTHR11403">
    <property type="entry name" value="CYTOCHROME C OXIDASE SUBUNIT III"/>
    <property type="match status" value="1"/>
</dbReference>
<gene>
    <name evidence="9" type="ORF">DFR40_2607</name>
</gene>
<dbReference type="SUPFAM" id="SSF81452">
    <property type="entry name" value="Cytochrome c oxidase subunit III-like"/>
    <property type="match status" value="1"/>
</dbReference>
<dbReference type="Gene3D" id="1.20.120.80">
    <property type="entry name" value="Cytochrome c oxidase, subunit III, four-helix bundle"/>
    <property type="match status" value="1"/>
</dbReference>
<dbReference type="Proteomes" id="UP000270626">
    <property type="component" value="Unassembled WGS sequence"/>
</dbReference>
<dbReference type="OrthoDB" id="9810850at2"/>
<organism evidence="9 10">
    <name type="scientific">Azonexus fungiphilus</name>
    <dbReference type="NCBI Taxonomy" id="146940"/>
    <lineage>
        <taxon>Bacteria</taxon>
        <taxon>Pseudomonadati</taxon>
        <taxon>Pseudomonadota</taxon>
        <taxon>Betaproteobacteria</taxon>
        <taxon>Rhodocyclales</taxon>
        <taxon>Azonexaceae</taxon>
        <taxon>Azonexus</taxon>
    </lineage>
</organism>
<dbReference type="AlphaFoldDB" id="A0A495VQP5"/>
<evidence type="ECO:0000256" key="6">
    <source>
        <dbReference type="RuleBase" id="RU003376"/>
    </source>
</evidence>
<accession>A0A495VQP5</accession>
<evidence type="ECO:0000256" key="1">
    <source>
        <dbReference type="ARBA" id="ARBA00004141"/>
    </source>
</evidence>
<dbReference type="PANTHER" id="PTHR11403:SF6">
    <property type="entry name" value="NITRIC OXIDE REDUCTASE SUBUNIT E"/>
    <property type="match status" value="1"/>
</dbReference>
<dbReference type="GO" id="GO:0019646">
    <property type="term" value="P:aerobic electron transport chain"/>
    <property type="evidence" value="ECO:0007669"/>
    <property type="project" value="InterPro"/>
</dbReference>
<dbReference type="GO" id="GO:0004129">
    <property type="term" value="F:cytochrome-c oxidase activity"/>
    <property type="evidence" value="ECO:0007669"/>
    <property type="project" value="InterPro"/>
</dbReference>
<dbReference type="EMBL" id="RBXP01000017">
    <property type="protein sequence ID" value="RKT50685.1"/>
    <property type="molecule type" value="Genomic_DNA"/>
</dbReference>
<dbReference type="InterPro" id="IPR035973">
    <property type="entry name" value="Cyt_c_oxidase_su3-like_sf"/>
</dbReference>
<sequence>MTSQALILPDTPPQRLAGDLAIWFFIGAELVAFAAFFGAYAFTRASHVAEFNLAQQGLNRDAGAVNTLLLLTASAFVVRAVQGALAGRARADAVWLLAAIVCGIGFLGVKGVEYAAAFDQGISLSSSTFHMFYLSLTFFHFMHVILGLVILVVLWAGMRAGRYGPQDMNGLESGAAYWHMVDLVWLILFPLVYVIH</sequence>
<evidence type="ECO:0000313" key="9">
    <source>
        <dbReference type="EMBL" id="RKT50685.1"/>
    </source>
</evidence>
<dbReference type="GO" id="GO:0005886">
    <property type="term" value="C:plasma membrane"/>
    <property type="evidence" value="ECO:0007669"/>
    <property type="project" value="UniProtKB-SubCell"/>
</dbReference>
<comment type="subcellular location">
    <subcellularLocation>
        <location evidence="6">Cell membrane</location>
        <topology evidence="6">Multi-pass membrane protein</topology>
    </subcellularLocation>
    <subcellularLocation>
        <location evidence="1">Membrane</location>
        <topology evidence="1">Multi-pass membrane protein</topology>
    </subcellularLocation>
</comment>
<dbReference type="CDD" id="cd02862">
    <property type="entry name" value="NorE_like"/>
    <property type="match status" value="1"/>
</dbReference>
<evidence type="ECO:0000259" key="8">
    <source>
        <dbReference type="PROSITE" id="PS50253"/>
    </source>
</evidence>
<dbReference type="InterPro" id="IPR000298">
    <property type="entry name" value="Cyt_c_oxidase-like_su3"/>
</dbReference>
<feature type="transmembrane region" description="Helical" evidence="7">
    <location>
        <begin position="132"/>
        <end position="156"/>
    </location>
</feature>
<dbReference type="InterPro" id="IPR013833">
    <property type="entry name" value="Cyt_c_oxidase_su3_a-hlx"/>
</dbReference>
<feature type="transmembrane region" description="Helical" evidence="7">
    <location>
        <begin position="20"/>
        <end position="42"/>
    </location>
</feature>
<feature type="transmembrane region" description="Helical" evidence="7">
    <location>
        <begin position="176"/>
        <end position="195"/>
    </location>
</feature>
<dbReference type="PROSITE" id="PS50253">
    <property type="entry name" value="COX3"/>
    <property type="match status" value="1"/>
</dbReference>
<evidence type="ECO:0000256" key="2">
    <source>
        <dbReference type="ARBA" id="ARBA00010581"/>
    </source>
</evidence>
<reference evidence="9 10" key="1">
    <citation type="submission" date="2018-10" db="EMBL/GenBank/DDBJ databases">
        <title>Genomic Encyclopedia of Type Strains, Phase IV (KMG-IV): sequencing the most valuable type-strain genomes for metagenomic binning, comparative biology and taxonomic classification.</title>
        <authorList>
            <person name="Goeker M."/>
        </authorList>
    </citation>
    <scope>NUCLEOTIDE SEQUENCE [LARGE SCALE GENOMIC DNA]</scope>
    <source>
        <strain evidence="9 10">DSM 23841</strain>
    </source>
</reference>
<comment type="similarity">
    <text evidence="2 6">Belongs to the cytochrome c oxidase subunit 3 family.</text>
</comment>
<protein>
    <submittedName>
        <fullName evidence="9">Nitric oxide reductase NorE protein</fullName>
    </submittedName>
</protein>
<evidence type="ECO:0000256" key="4">
    <source>
        <dbReference type="ARBA" id="ARBA00022989"/>
    </source>
</evidence>
<evidence type="ECO:0000256" key="5">
    <source>
        <dbReference type="ARBA" id="ARBA00023136"/>
    </source>
</evidence>
<feature type="transmembrane region" description="Helical" evidence="7">
    <location>
        <begin position="63"/>
        <end position="81"/>
    </location>
</feature>
<evidence type="ECO:0000256" key="7">
    <source>
        <dbReference type="SAM" id="Phobius"/>
    </source>
</evidence>
<keyword evidence="5 7" id="KW-0472">Membrane</keyword>
<keyword evidence="4 7" id="KW-1133">Transmembrane helix</keyword>
<keyword evidence="10" id="KW-1185">Reference proteome</keyword>
<name>A0A495VQP5_9RHOO</name>
<feature type="transmembrane region" description="Helical" evidence="7">
    <location>
        <begin position="93"/>
        <end position="112"/>
    </location>
</feature>
<proteinExistence type="inferred from homology"/>
<evidence type="ECO:0000256" key="3">
    <source>
        <dbReference type="ARBA" id="ARBA00022692"/>
    </source>
</evidence>